<evidence type="ECO:0000256" key="1">
    <source>
        <dbReference type="SAM" id="Phobius"/>
    </source>
</evidence>
<gene>
    <name evidence="2" type="ORF">K469DRAFT_706096</name>
</gene>
<dbReference type="EMBL" id="ML994611">
    <property type="protein sequence ID" value="KAF2194621.1"/>
    <property type="molecule type" value="Genomic_DNA"/>
</dbReference>
<dbReference type="Proteomes" id="UP000800200">
    <property type="component" value="Unassembled WGS sequence"/>
</dbReference>
<keyword evidence="3" id="KW-1185">Reference proteome</keyword>
<evidence type="ECO:0000313" key="3">
    <source>
        <dbReference type="Proteomes" id="UP000800200"/>
    </source>
</evidence>
<keyword evidence="1" id="KW-0812">Transmembrane</keyword>
<keyword evidence="1" id="KW-1133">Transmembrane helix</keyword>
<feature type="transmembrane region" description="Helical" evidence="1">
    <location>
        <begin position="20"/>
        <end position="42"/>
    </location>
</feature>
<accession>A0A6A6ETL1</accession>
<organism evidence="2 3">
    <name type="scientific">Zopfia rhizophila CBS 207.26</name>
    <dbReference type="NCBI Taxonomy" id="1314779"/>
    <lineage>
        <taxon>Eukaryota</taxon>
        <taxon>Fungi</taxon>
        <taxon>Dikarya</taxon>
        <taxon>Ascomycota</taxon>
        <taxon>Pezizomycotina</taxon>
        <taxon>Dothideomycetes</taxon>
        <taxon>Dothideomycetes incertae sedis</taxon>
        <taxon>Zopfiaceae</taxon>
        <taxon>Zopfia</taxon>
    </lineage>
</organism>
<dbReference type="AlphaFoldDB" id="A0A6A6ETL1"/>
<reference evidence="2" key="1">
    <citation type="journal article" date="2020" name="Stud. Mycol.">
        <title>101 Dothideomycetes genomes: a test case for predicting lifestyles and emergence of pathogens.</title>
        <authorList>
            <person name="Haridas S."/>
            <person name="Albert R."/>
            <person name="Binder M."/>
            <person name="Bloem J."/>
            <person name="Labutti K."/>
            <person name="Salamov A."/>
            <person name="Andreopoulos B."/>
            <person name="Baker S."/>
            <person name="Barry K."/>
            <person name="Bills G."/>
            <person name="Bluhm B."/>
            <person name="Cannon C."/>
            <person name="Castanera R."/>
            <person name="Culley D."/>
            <person name="Daum C."/>
            <person name="Ezra D."/>
            <person name="Gonzalez J."/>
            <person name="Henrissat B."/>
            <person name="Kuo A."/>
            <person name="Liang C."/>
            <person name="Lipzen A."/>
            <person name="Lutzoni F."/>
            <person name="Magnuson J."/>
            <person name="Mondo S."/>
            <person name="Nolan M."/>
            <person name="Ohm R."/>
            <person name="Pangilinan J."/>
            <person name="Park H.-J."/>
            <person name="Ramirez L."/>
            <person name="Alfaro M."/>
            <person name="Sun H."/>
            <person name="Tritt A."/>
            <person name="Yoshinaga Y."/>
            <person name="Zwiers L.-H."/>
            <person name="Turgeon B."/>
            <person name="Goodwin S."/>
            <person name="Spatafora J."/>
            <person name="Crous P."/>
            <person name="Grigoriev I."/>
        </authorList>
    </citation>
    <scope>NUCLEOTIDE SEQUENCE</scope>
    <source>
        <strain evidence="2">CBS 207.26</strain>
    </source>
</reference>
<keyword evidence="1" id="KW-0472">Membrane</keyword>
<proteinExistence type="predicted"/>
<sequence>MAIQAARKVFSRIFFRRRRVFFQISQPCNLFILPFCCISNSYTESSSSLLSQCC</sequence>
<evidence type="ECO:0000313" key="2">
    <source>
        <dbReference type="EMBL" id="KAF2194621.1"/>
    </source>
</evidence>
<protein>
    <submittedName>
        <fullName evidence="2">Uncharacterized protein</fullName>
    </submittedName>
</protein>
<name>A0A6A6ETL1_9PEZI</name>